<accession>A0A7C8ILG4</accession>
<dbReference type="AlphaFoldDB" id="A0A7C8ILG4"/>
<dbReference type="InParanoid" id="A0A7C8ILG4"/>
<organism evidence="1 2">
    <name type="scientific">Xylaria multiplex</name>
    <dbReference type="NCBI Taxonomy" id="323545"/>
    <lineage>
        <taxon>Eukaryota</taxon>
        <taxon>Fungi</taxon>
        <taxon>Dikarya</taxon>
        <taxon>Ascomycota</taxon>
        <taxon>Pezizomycotina</taxon>
        <taxon>Sordariomycetes</taxon>
        <taxon>Xylariomycetidae</taxon>
        <taxon>Xylariales</taxon>
        <taxon>Xylariaceae</taxon>
        <taxon>Xylaria</taxon>
    </lineage>
</organism>
<dbReference type="EMBL" id="WUBL01000085">
    <property type="protein sequence ID" value="KAF2966606.1"/>
    <property type="molecule type" value="Genomic_DNA"/>
</dbReference>
<proteinExistence type="predicted"/>
<name>A0A7C8ILG4_9PEZI</name>
<gene>
    <name evidence="1" type="ORF">GQX73_g6968</name>
</gene>
<dbReference type="InterPro" id="IPR035979">
    <property type="entry name" value="RBD_domain_sf"/>
</dbReference>
<keyword evidence="2" id="KW-1185">Reference proteome</keyword>
<reference evidence="1 2" key="1">
    <citation type="submission" date="2019-12" db="EMBL/GenBank/DDBJ databases">
        <title>Draft genome sequence of the ascomycete Xylaria multiplex DSM 110363.</title>
        <authorList>
            <person name="Buettner E."/>
            <person name="Kellner H."/>
        </authorList>
    </citation>
    <scope>NUCLEOTIDE SEQUENCE [LARGE SCALE GENOMIC DNA]</scope>
    <source>
        <strain evidence="1 2">DSM 110363</strain>
    </source>
</reference>
<dbReference type="Proteomes" id="UP000481858">
    <property type="component" value="Unassembled WGS sequence"/>
</dbReference>
<comment type="caution">
    <text evidence="1">The sequence shown here is derived from an EMBL/GenBank/DDBJ whole genome shotgun (WGS) entry which is preliminary data.</text>
</comment>
<evidence type="ECO:0000313" key="2">
    <source>
        <dbReference type="Proteomes" id="UP000481858"/>
    </source>
</evidence>
<evidence type="ECO:0008006" key="3">
    <source>
        <dbReference type="Google" id="ProtNLM"/>
    </source>
</evidence>
<dbReference type="GO" id="GO:0003676">
    <property type="term" value="F:nucleic acid binding"/>
    <property type="evidence" value="ECO:0007669"/>
    <property type="project" value="InterPro"/>
</dbReference>
<protein>
    <recommendedName>
        <fullName evidence="3">RRM domain-containing protein</fullName>
    </recommendedName>
</protein>
<sequence length="267" mass="30048">MSMPSSGSSYPWSFRAPVEGVTHGQLRALITGVSANYLGDPYLMANQSANILDELNTSVWITNLPPNLNHKMLLDCIRNCGKVYAAVINGPGHSHITAASKIVFFDVAGCENLLRQAREGKFIVGGYIPRVRRNRIKTAARPPSPNSRVLHIEGPSCIVNERYLASLYRADNITWQDEEVIVLSSNDRLTRLEWRFGSFRCQAESARHLIERIKRLVDLMLLDGLQLWRRVSVHFGVDPCAPQPGRRLFLWPHPTRRVRVVEAANGL</sequence>
<dbReference type="OrthoDB" id="5241026at2759"/>
<evidence type="ECO:0000313" key="1">
    <source>
        <dbReference type="EMBL" id="KAF2966606.1"/>
    </source>
</evidence>
<dbReference type="SUPFAM" id="SSF54928">
    <property type="entry name" value="RNA-binding domain, RBD"/>
    <property type="match status" value="1"/>
</dbReference>